<proteinExistence type="predicted"/>
<name>A0A6J5SWR1_9CAUD</name>
<protein>
    <submittedName>
        <fullName evidence="1">Uncharacterized protein</fullName>
    </submittedName>
</protein>
<dbReference type="EMBL" id="LR797474">
    <property type="protein sequence ID" value="CAB4219194.1"/>
    <property type="molecule type" value="Genomic_DNA"/>
</dbReference>
<evidence type="ECO:0000313" key="1">
    <source>
        <dbReference type="EMBL" id="CAB4219194.1"/>
    </source>
</evidence>
<sequence>MTTNIQNYSVLGKTATSIKFIPLTYELGSTAVSVIYQLMDSGNVIICNGSVRLTDISDWGTDDSVIVTKALTALGLTTA</sequence>
<accession>A0A6J5SWR1</accession>
<organism evidence="1">
    <name type="scientific">uncultured Caudovirales phage</name>
    <dbReference type="NCBI Taxonomy" id="2100421"/>
    <lineage>
        <taxon>Viruses</taxon>
        <taxon>Duplodnaviria</taxon>
        <taxon>Heunggongvirae</taxon>
        <taxon>Uroviricota</taxon>
        <taxon>Caudoviricetes</taxon>
        <taxon>Peduoviridae</taxon>
        <taxon>Maltschvirus</taxon>
        <taxon>Maltschvirus maltsch</taxon>
    </lineage>
</organism>
<reference evidence="1" key="1">
    <citation type="submission" date="2020-05" db="EMBL/GenBank/DDBJ databases">
        <authorList>
            <person name="Chiriac C."/>
            <person name="Salcher M."/>
            <person name="Ghai R."/>
            <person name="Kavagutti S V."/>
        </authorList>
    </citation>
    <scope>NUCLEOTIDE SEQUENCE</scope>
</reference>
<gene>
    <name evidence="1" type="ORF">UFOVP1604_277</name>
</gene>